<dbReference type="GO" id="GO:0005524">
    <property type="term" value="F:ATP binding"/>
    <property type="evidence" value="ECO:0007669"/>
    <property type="project" value="UniProtKB-KW"/>
</dbReference>
<comment type="similarity">
    <text evidence="1">Belongs to the ABC transporter superfamily.</text>
</comment>
<evidence type="ECO:0000256" key="1">
    <source>
        <dbReference type="ARBA" id="ARBA00005417"/>
    </source>
</evidence>
<dbReference type="InterPro" id="IPR003439">
    <property type="entry name" value="ABC_transporter-like_ATP-bd"/>
</dbReference>
<dbReference type="AlphaFoldDB" id="A0A1M6D1U6"/>
<dbReference type="PANTHER" id="PTHR42798:SF6">
    <property type="entry name" value="CELL DIVISION ATP-BINDING PROTEIN FTSE"/>
    <property type="match status" value="1"/>
</dbReference>
<dbReference type="GO" id="GO:0016887">
    <property type="term" value="F:ATP hydrolysis activity"/>
    <property type="evidence" value="ECO:0007669"/>
    <property type="project" value="InterPro"/>
</dbReference>
<dbReference type="CDD" id="cd03255">
    <property type="entry name" value="ABC_MJ0796_LolCDE_FtsE"/>
    <property type="match status" value="1"/>
</dbReference>
<dbReference type="PANTHER" id="PTHR42798">
    <property type="entry name" value="LIPOPROTEIN-RELEASING SYSTEM ATP-BINDING PROTEIN LOLD"/>
    <property type="match status" value="1"/>
</dbReference>
<dbReference type="InterPro" id="IPR027417">
    <property type="entry name" value="P-loop_NTPase"/>
</dbReference>
<evidence type="ECO:0000256" key="3">
    <source>
        <dbReference type="ARBA" id="ARBA00022741"/>
    </source>
</evidence>
<dbReference type="RefSeq" id="WP_084524376.1">
    <property type="nucleotide sequence ID" value="NZ_FQZS01000006.1"/>
</dbReference>
<proteinExistence type="inferred from homology"/>
<evidence type="ECO:0000256" key="2">
    <source>
        <dbReference type="ARBA" id="ARBA00022448"/>
    </source>
</evidence>
<dbReference type="SMART" id="SM00382">
    <property type="entry name" value="AAA"/>
    <property type="match status" value="1"/>
</dbReference>
<dbReference type="PROSITE" id="PS50893">
    <property type="entry name" value="ABC_TRANSPORTER_2"/>
    <property type="match status" value="1"/>
</dbReference>
<dbReference type="FunFam" id="3.40.50.300:FF:000032">
    <property type="entry name" value="Export ABC transporter ATP-binding protein"/>
    <property type="match status" value="1"/>
</dbReference>
<dbReference type="EMBL" id="FQZS01000006">
    <property type="protein sequence ID" value="SHI67220.1"/>
    <property type="molecule type" value="Genomic_DNA"/>
</dbReference>
<evidence type="ECO:0000259" key="5">
    <source>
        <dbReference type="PROSITE" id="PS50893"/>
    </source>
</evidence>
<reference evidence="6 7" key="1">
    <citation type="submission" date="2016-11" db="EMBL/GenBank/DDBJ databases">
        <authorList>
            <person name="Jaros S."/>
            <person name="Januszkiewicz K."/>
            <person name="Wedrychowicz H."/>
        </authorList>
    </citation>
    <scope>NUCLEOTIDE SEQUENCE [LARGE SCALE GENOMIC DNA]</scope>
    <source>
        <strain evidence="6 7">DSM 19022</strain>
    </source>
</reference>
<dbReference type="InterPro" id="IPR003593">
    <property type="entry name" value="AAA+_ATPase"/>
</dbReference>
<dbReference type="GO" id="GO:0022857">
    <property type="term" value="F:transmembrane transporter activity"/>
    <property type="evidence" value="ECO:0007669"/>
    <property type="project" value="UniProtKB-ARBA"/>
</dbReference>
<keyword evidence="4 6" id="KW-0067">ATP-binding</keyword>
<organism evidence="6 7">
    <name type="scientific">Lutispora thermophila DSM 19022</name>
    <dbReference type="NCBI Taxonomy" id="1122184"/>
    <lineage>
        <taxon>Bacteria</taxon>
        <taxon>Bacillati</taxon>
        <taxon>Bacillota</taxon>
        <taxon>Clostridia</taxon>
        <taxon>Lutisporales</taxon>
        <taxon>Lutisporaceae</taxon>
        <taxon>Lutispora</taxon>
    </lineage>
</organism>
<dbReference type="Proteomes" id="UP000184442">
    <property type="component" value="Unassembled WGS sequence"/>
</dbReference>
<dbReference type="GO" id="GO:0098796">
    <property type="term" value="C:membrane protein complex"/>
    <property type="evidence" value="ECO:0007669"/>
    <property type="project" value="UniProtKB-ARBA"/>
</dbReference>
<evidence type="ECO:0000313" key="6">
    <source>
        <dbReference type="EMBL" id="SHI67220.1"/>
    </source>
</evidence>
<sequence length="260" mass="28965">MKTLNSQVAIEGKNIVKYFPSGETNTKVLQGISLKIMQGEFISIMGPSGSGKSTLLYILSGLDSPTSGSVYINGTDISHFQDEKMSRMRRQQVGFVFQFYNLIPNLNVEENIMLPLLLDGKKIRDYRKQLDHILQMVGLLNRRKHTPRQLSGGQQQRVAIARALITNPQILFADEPTGNLDSKTGLEIINLLKTINHEYGQTIIMVTHSPEAAKSSNRIIIIQDGLIIDNESGASYLQSSNIYSPPMSSGMFYGHEQHQA</sequence>
<gene>
    <name evidence="6" type="ORF">SAMN02745176_00971</name>
</gene>
<dbReference type="SUPFAM" id="SSF52540">
    <property type="entry name" value="P-loop containing nucleoside triphosphate hydrolases"/>
    <property type="match status" value="1"/>
</dbReference>
<dbReference type="OrthoDB" id="9802264at2"/>
<dbReference type="Pfam" id="PF00005">
    <property type="entry name" value="ABC_tran"/>
    <property type="match status" value="1"/>
</dbReference>
<feature type="domain" description="ABC transporter" evidence="5">
    <location>
        <begin position="10"/>
        <end position="249"/>
    </location>
</feature>
<name>A0A1M6D1U6_9FIRM</name>
<dbReference type="STRING" id="1122184.SAMN02745176_00971"/>
<evidence type="ECO:0000256" key="4">
    <source>
        <dbReference type="ARBA" id="ARBA00022840"/>
    </source>
</evidence>
<dbReference type="Gene3D" id="3.40.50.300">
    <property type="entry name" value="P-loop containing nucleotide triphosphate hydrolases"/>
    <property type="match status" value="1"/>
</dbReference>
<keyword evidence="3" id="KW-0547">Nucleotide-binding</keyword>
<keyword evidence="2" id="KW-0813">Transport</keyword>
<evidence type="ECO:0000313" key="7">
    <source>
        <dbReference type="Proteomes" id="UP000184442"/>
    </source>
</evidence>
<dbReference type="InterPro" id="IPR017871">
    <property type="entry name" value="ABC_transporter-like_CS"/>
</dbReference>
<accession>A0A1M6D1U6</accession>
<dbReference type="PROSITE" id="PS00211">
    <property type="entry name" value="ABC_TRANSPORTER_1"/>
    <property type="match status" value="1"/>
</dbReference>
<keyword evidence="7" id="KW-1185">Reference proteome</keyword>
<protein>
    <submittedName>
        <fullName evidence="6">Putative ABC transport system ATP-binding protein</fullName>
    </submittedName>
</protein>
<dbReference type="InterPro" id="IPR017911">
    <property type="entry name" value="MacB-like_ATP-bd"/>
</dbReference>